<feature type="transmembrane region" description="Helical" evidence="17">
    <location>
        <begin position="213"/>
        <end position="231"/>
    </location>
</feature>
<dbReference type="OrthoDB" id="9769191at2"/>
<dbReference type="SUPFAM" id="SSF55604">
    <property type="entry name" value="Glucose permease domain IIB"/>
    <property type="match status" value="1"/>
</dbReference>
<evidence type="ECO:0000256" key="5">
    <source>
        <dbReference type="ARBA" id="ARBA00022679"/>
    </source>
</evidence>
<keyword evidence="3" id="KW-1003">Cell membrane</keyword>
<dbReference type="PATRIC" id="fig|1218507.3.peg.280"/>
<protein>
    <recommendedName>
        <fullName evidence="14">PTS system sucrose-specific EIIBCA component</fullName>
        <ecNumber evidence="11">2.7.1.211</ecNumber>
    </recommendedName>
    <alternativeName>
        <fullName evidence="15">EIIBCA-Scr</fullName>
    </alternativeName>
</protein>
<evidence type="ECO:0000256" key="11">
    <source>
        <dbReference type="ARBA" id="ARBA00044053"/>
    </source>
</evidence>
<evidence type="ECO:0000256" key="3">
    <source>
        <dbReference type="ARBA" id="ARBA00022475"/>
    </source>
</evidence>
<dbReference type="InterPro" id="IPR036878">
    <property type="entry name" value="Glu_permease_IIB"/>
</dbReference>
<evidence type="ECO:0000256" key="1">
    <source>
        <dbReference type="ARBA" id="ARBA00004651"/>
    </source>
</evidence>
<dbReference type="InterPro" id="IPR011297">
    <property type="entry name" value="PTS_IIABC_b_glu"/>
</dbReference>
<sequence length="628" mass="68446">MSEDSLAREIIELVGGQSNIQSLTHCVTRLRFNLKDDSKADDKKIESLENIMGVQQRGGQYQIIIGPKVSRVYKSIIKEIPILSENNSKISNKKKESLVNRMINALSAILVPSLPPIIGGGMLKGFLYLATTLKWTSPNSGTMQVLNIAADAMFYFFPFLLAVSSAHFYRTNEYMAATLAGVLLYPTLIAAATAGKVTQIMFLGFLPIPIFNYSQSVLPIILSVWFLSYIYRYLEDHLPSMITVIFTPLISLIVVVPIMLFCIAPLGFYIGDYVAKGLQILIDFSPLLAGAIAGGLRPILVLTGMHHALRTLTIQQISTYGYSTLAAMNFMSTMAQASAALAIYFIVKSKKMKQISLSATISGFLGITEPALYGVLVKYRAAFVGACIGGACGAGVGAAMGAKAMAMVMPSVLSVPVFLNDKTLGFLIGAIVSVISTLIITYLLSKTVLKIDKIQTKNTETSVTNLNSFEIKSPVNGDVYLTEDVPDETFSKELMGKTVAIMPKDGKIVAPITGKIKMVFKTKHSIGLFSDDLGVEVMIHVGVDTVNLNGQYFDCLVKEGDHVKVGQQILKFDLNKIKENKYDPTVILVVTNSEDYFSVLTPSDSKPIKSGDPLIEIVPYQDSVRRVN</sequence>
<dbReference type="GO" id="GO:0015771">
    <property type="term" value="P:trehalose transport"/>
    <property type="evidence" value="ECO:0007669"/>
    <property type="project" value="TreeGrafter"/>
</dbReference>
<dbReference type="PROSITE" id="PS51093">
    <property type="entry name" value="PTS_EIIA_TYPE_1"/>
    <property type="match status" value="1"/>
</dbReference>
<evidence type="ECO:0000256" key="14">
    <source>
        <dbReference type="ARBA" id="ARBA00074554"/>
    </source>
</evidence>
<evidence type="ECO:0000259" key="20">
    <source>
        <dbReference type="PROSITE" id="PS51103"/>
    </source>
</evidence>
<dbReference type="HOGENOM" id="CLU_012312_2_1_9"/>
<dbReference type="Pfam" id="PF00358">
    <property type="entry name" value="PTS_EIIA_1"/>
    <property type="match status" value="1"/>
</dbReference>
<feature type="transmembrane region" description="Helical" evidence="17">
    <location>
        <begin position="174"/>
        <end position="193"/>
    </location>
</feature>
<dbReference type="Gene3D" id="2.70.70.10">
    <property type="entry name" value="Glucose Permease (Domain IIA)"/>
    <property type="match status" value="1"/>
</dbReference>
<feature type="domain" description="PTS EIIB type-1" evidence="19">
    <location>
        <begin position="4"/>
        <end position="86"/>
    </location>
</feature>
<dbReference type="AlphaFoldDB" id="A0A0F4LIQ9"/>
<feature type="domain" description="PTS EIIC type-1" evidence="20">
    <location>
        <begin position="104"/>
        <end position="460"/>
    </location>
</feature>
<reference evidence="21 22" key="1">
    <citation type="submission" date="2015-01" db="EMBL/GenBank/DDBJ databases">
        <title>Comparative genomics of the lactic acid bacteria isolated from the honey bee gut.</title>
        <authorList>
            <person name="Ellegaard K.M."/>
            <person name="Tamarit D."/>
            <person name="Javelind E."/>
            <person name="Olofsson T."/>
            <person name="Andersson S.G."/>
            <person name="Vasquez A."/>
        </authorList>
    </citation>
    <scope>NUCLEOTIDE SEQUENCE [LARGE SCALE GENOMIC DNA]</scope>
    <source>
        <strain evidence="21 22">Hma8</strain>
    </source>
</reference>
<keyword evidence="6" id="KW-0598">Phosphotransferase system</keyword>
<dbReference type="InterPro" id="IPR003352">
    <property type="entry name" value="PTS_EIIC"/>
</dbReference>
<keyword evidence="10 17" id="KW-0472">Membrane</keyword>
<dbReference type="InterPro" id="IPR013013">
    <property type="entry name" value="PTS_EIIC_1"/>
</dbReference>
<evidence type="ECO:0000313" key="22">
    <source>
        <dbReference type="Proteomes" id="UP000033531"/>
    </source>
</evidence>
<evidence type="ECO:0000256" key="16">
    <source>
        <dbReference type="PROSITE-ProRule" id="PRU00421"/>
    </source>
</evidence>
<dbReference type="PANTHER" id="PTHR30175:SF1">
    <property type="entry name" value="PTS SYSTEM ARBUTIN-, CELLOBIOSE-, AND SALICIN-SPECIFIC EIIBC COMPONENT-RELATED"/>
    <property type="match status" value="1"/>
</dbReference>
<evidence type="ECO:0000256" key="9">
    <source>
        <dbReference type="ARBA" id="ARBA00022989"/>
    </source>
</evidence>
<evidence type="ECO:0000256" key="4">
    <source>
        <dbReference type="ARBA" id="ARBA00022597"/>
    </source>
</evidence>
<accession>A0A0F4LIQ9</accession>
<dbReference type="GO" id="GO:0009401">
    <property type="term" value="P:phosphoenolpyruvate-dependent sugar phosphotransferase system"/>
    <property type="evidence" value="ECO:0007669"/>
    <property type="project" value="UniProtKB-KW"/>
</dbReference>
<dbReference type="FunFam" id="3.30.1360.60:FF:000001">
    <property type="entry name" value="PTS system glucose-specific IIBC component PtsG"/>
    <property type="match status" value="1"/>
</dbReference>
<dbReference type="InterPro" id="IPR050558">
    <property type="entry name" value="PTS_Sugar-Specific_Components"/>
</dbReference>
<dbReference type="InterPro" id="IPR001996">
    <property type="entry name" value="PTS_IIB_1"/>
</dbReference>
<evidence type="ECO:0000256" key="15">
    <source>
        <dbReference type="ARBA" id="ARBA00081008"/>
    </source>
</evidence>
<feature type="transmembrane region" description="Helical" evidence="17">
    <location>
        <begin position="103"/>
        <end position="123"/>
    </location>
</feature>
<dbReference type="Proteomes" id="UP000033531">
    <property type="component" value="Unassembled WGS sequence"/>
</dbReference>
<feature type="domain" description="PTS EIIA type-1" evidence="18">
    <location>
        <begin position="487"/>
        <end position="592"/>
    </location>
</feature>
<dbReference type="PROSITE" id="PS51098">
    <property type="entry name" value="PTS_EIIB_TYPE_1"/>
    <property type="match status" value="1"/>
</dbReference>
<comment type="catalytic activity">
    <reaction evidence="13">
        <text>N(pros)-phospho-L-histidyl-[protein](out) + sucrose = sucrose 6(G)-phosphate(in) + L-histidyl-[protein]</text>
        <dbReference type="Rhea" id="RHEA:49236"/>
        <dbReference type="Rhea" id="RHEA-COMP:9745"/>
        <dbReference type="Rhea" id="RHEA-COMP:9746"/>
        <dbReference type="ChEBI" id="CHEBI:17992"/>
        <dbReference type="ChEBI" id="CHEBI:29979"/>
        <dbReference type="ChEBI" id="CHEBI:64837"/>
        <dbReference type="ChEBI" id="CHEBI:91002"/>
        <dbReference type="EC" id="2.7.1.211"/>
    </reaction>
</comment>
<keyword evidence="4" id="KW-0762">Sugar transport</keyword>
<dbReference type="STRING" id="1218507.JF74_01230"/>
<dbReference type="GO" id="GO:0005886">
    <property type="term" value="C:plasma membrane"/>
    <property type="evidence" value="ECO:0007669"/>
    <property type="project" value="UniProtKB-SubCell"/>
</dbReference>
<organism evidence="21 22">
    <name type="scientific">Lactobacillus melliventris</name>
    <dbReference type="NCBI Taxonomy" id="1218507"/>
    <lineage>
        <taxon>Bacteria</taxon>
        <taxon>Bacillati</taxon>
        <taxon>Bacillota</taxon>
        <taxon>Bacilli</taxon>
        <taxon>Lactobacillales</taxon>
        <taxon>Lactobacillaceae</taxon>
        <taxon>Lactobacillus</taxon>
    </lineage>
</organism>
<evidence type="ECO:0000259" key="19">
    <source>
        <dbReference type="PROSITE" id="PS51098"/>
    </source>
</evidence>
<evidence type="ECO:0000313" key="21">
    <source>
        <dbReference type="EMBL" id="KJY58455.1"/>
    </source>
</evidence>
<keyword evidence="5" id="KW-0808">Transferase</keyword>
<evidence type="ECO:0000256" key="10">
    <source>
        <dbReference type="ARBA" id="ARBA00023136"/>
    </source>
</evidence>
<dbReference type="PANTHER" id="PTHR30175">
    <property type="entry name" value="PHOSPHOTRANSFERASE SYSTEM TRANSPORT PROTEIN"/>
    <property type="match status" value="1"/>
</dbReference>
<feature type="transmembrane region" description="Helical" evidence="17">
    <location>
        <begin position="383"/>
        <end position="404"/>
    </location>
</feature>
<dbReference type="InterPro" id="IPR011055">
    <property type="entry name" value="Dup_hybrid_motif"/>
</dbReference>
<dbReference type="GO" id="GO:0016301">
    <property type="term" value="F:kinase activity"/>
    <property type="evidence" value="ECO:0007669"/>
    <property type="project" value="UniProtKB-KW"/>
</dbReference>
<evidence type="ECO:0000256" key="6">
    <source>
        <dbReference type="ARBA" id="ARBA00022683"/>
    </source>
</evidence>
<keyword evidence="2" id="KW-0813">Transport</keyword>
<dbReference type="CDD" id="cd00212">
    <property type="entry name" value="PTS_IIB_glc"/>
    <property type="match status" value="1"/>
</dbReference>
<feature type="transmembrane region" description="Helical" evidence="17">
    <location>
        <begin position="359"/>
        <end position="376"/>
    </location>
</feature>
<dbReference type="NCBIfam" id="TIGR00830">
    <property type="entry name" value="PTBA"/>
    <property type="match status" value="1"/>
</dbReference>
<dbReference type="SUPFAM" id="SSF51261">
    <property type="entry name" value="Duplicated hybrid motif"/>
    <property type="match status" value="1"/>
</dbReference>
<dbReference type="PROSITE" id="PS01035">
    <property type="entry name" value="PTS_EIIB_TYPE_1_CYS"/>
    <property type="match status" value="1"/>
</dbReference>
<evidence type="ECO:0000256" key="2">
    <source>
        <dbReference type="ARBA" id="ARBA00022448"/>
    </source>
</evidence>
<feature type="active site" description="Phosphocysteine intermediate; for EIIB activity" evidence="16">
    <location>
        <position position="26"/>
    </location>
</feature>
<dbReference type="GO" id="GO:0008982">
    <property type="term" value="F:protein-N(PI)-phosphohistidine-sugar phosphotransferase activity"/>
    <property type="evidence" value="ECO:0007669"/>
    <property type="project" value="InterPro"/>
</dbReference>
<keyword evidence="7 17" id="KW-0812">Transmembrane</keyword>
<dbReference type="RefSeq" id="WP_046324092.1">
    <property type="nucleotide sequence ID" value="NZ_JBHTMT010000010.1"/>
</dbReference>
<dbReference type="PROSITE" id="PS00371">
    <property type="entry name" value="PTS_EIIA_TYPE_1_HIS"/>
    <property type="match status" value="1"/>
</dbReference>
<dbReference type="PROSITE" id="PS51103">
    <property type="entry name" value="PTS_EIIC_TYPE_1"/>
    <property type="match status" value="1"/>
</dbReference>
<dbReference type="GO" id="GO:0090589">
    <property type="term" value="F:protein-phosphocysteine-trehalose phosphotransferase system transporter activity"/>
    <property type="evidence" value="ECO:0007669"/>
    <property type="project" value="TreeGrafter"/>
</dbReference>
<dbReference type="NCBIfam" id="TIGR01995">
    <property type="entry name" value="PTS-II-ABC-beta"/>
    <property type="match status" value="1"/>
</dbReference>
<dbReference type="Pfam" id="PF00367">
    <property type="entry name" value="PTS_EIIB"/>
    <property type="match status" value="1"/>
</dbReference>
<dbReference type="Gene3D" id="3.30.1360.60">
    <property type="entry name" value="Glucose permease domain IIB"/>
    <property type="match status" value="1"/>
</dbReference>
<evidence type="ECO:0000256" key="8">
    <source>
        <dbReference type="ARBA" id="ARBA00022777"/>
    </source>
</evidence>
<evidence type="ECO:0000256" key="17">
    <source>
        <dbReference type="SAM" id="Phobius"/>
    </source>
</evidence>
<name>A0A0F4LIQ9_9LACO</name>
<proteinExistence type="predicted"/>
<comment type="caution">
    <text evidence="21">The sequence shown here is derived from an EMBL/GenBank/DDBJ whole genome shotgun (WGS) entry which is preliminary data.</text>
</comment>
<feature type="transmembrane region" description="Helical" evidence="17">
    <location>
        <begin position="280"/>
        <end position="300"/>
    </location>
</feature>
<gene>
    <name evidence="21" type="ORF">JF74_01230</name>
</gene>
<feature type="transmembrane region" description="Helical" evidence="17">
    <location>
        <begin position="243"/>
        <end position="268"/>
    </location>
</feature>
<keyword evidence="8" id="KW-0418">Kinase</keyword>
<feature type="transmembrane region" description="Helical" evidence="17">
    <location>
        <begin position="143"/>
        <end position="162"/>
    </location>
</feature>
<feature type="transmembrane region" description="Helical" evidence="17">
    <location>
        <begin position="424"/>
        <end position="444"/>
    </location>
</feature>
<keyword evidence="9 17" id="KW-1133">Transmembrane helix</keyword>
<dbReference type="Pfam" id="PF02378">
    <property type="entry name" value="PTS_EIIC"/>
    <property type="match status" value="1"/>
</dbReference>
<evidence type="ECO:0000256" key="12">
    <source>
        <dbReference type="ARBA" id="ARBA00045139"/>
    </source>
</evidence>
<evidence type="ECO:0000259" key="18">
    <source>
        <dbReference type="PROSITE" id="PS51093"/>
    </source>
</evidence>
<comment type="subcellular location">
    <subcellularLocation>
        <location evidence="1">Cell membrane</location>
        <topology evidence="1">Multi-pass membrane protein</topology>
    </subcellularLocation>
</comment>
<dbReference type="EMBL" id="JXLI01000004">
    <property type="protein sequence ID" value="KJY58455.1"/>
    <property type="molecule type" value="Genomic_DNA"/>
</dbReference>
<comment type="function">
    <text evidence="12">The phosphoenolpyruvate-dependent sugar phosphotransferase system (sugar PTS), a major carbohydrate active transport system, catalyzes the phosphorylation of incoming sugar substrates concomitantly with their translocation across the cell membrane. This system is involved in sucrose transport.</text>
</comment>
<evidence type="ECO:0000256" key="7">
    <source>
        <dbReference type="ARBA" id="ARBA00022692"/>
    </source>
</evidence>
<dbReference type="InterPro" id="IPR018113">
    <property type="entry name" value="PTrfase_EIIB_Cys"/>
</dbReference>
<dbReference type="InterPro" id="IPR001127">
    <property type="entry name" value="PTS_EIIA_1_perm"/>
</dbReference>
<dbReference type="EC" id="2.7.1.211" evidence="11"/>
<feature type="transmembrane region" description="Helical" evidence="17">
    <location>
        <begin position="320"/>
        <end position="347"/>
    </location>
</feature>
<evidence type="ECO:0000256" key="13">
    <source>
        <dbReference type="ARBA" id="ARBA00048931"/>
    </source>
</evidence>
<dbReference type="FunFam" id="2.70.70.10:FF:000001">
    <property type="entry name" value="PTS system glucose-specific IIA component"/>
    <property type="match status" value="1"/>
</dbReference>